<reference evidence="12" key="1">
    <citation type="submission" date="2016-10" db="EMBL/GenBank/DDBJ databases">
        <authorList>
            <person name="Varghese N."/>
            <person name="Submissions S."/>
        </authorList>
    </citation>
    <scope>NUCLEOTIDE SEQUENCE [LARGE SCALE GENOMIC DNA]</scope>
    <source>
        <strain evidence="12">DSM 27981</strain>
    </source>
</reference>
<evidence type="ECO:0000313" key="12">
    <source>
        <dbReference type="Proteomes" id="UP000199119"/>
    </source>
</evidence>
<comment type="catalytic activity">
    <reaction evidence="1 8">
        <text>[(1-&gt;4)-alpha-D-glucosyl](n) + ADP-alpha-D-glucose = [(1-&gt;4)-alpha-D-glucosyl](n+1) + ADP + H(+)</text>
        <dbReference type="Rhea" id="RHEA:18189"/>
        <dbReference type="Rhea" id="RHEA-COMP:9584"/>
        <dbReference type="Rhea" id="RHEA-COMP:9587"/>
        <dbReference type="ChEBI" id="CHEBI:15378"/>
        <dbReference type="ChEBI" id="CHEBI:15444"/>
        <dbReference type="ChEBI" id="CHEBI:57498"/>
        <dbReference type="ChEBI" id="CHEBI:456216"/>
        <dbReference type="EC" id="2.4.1.21"/>
    </reaction>
</comment>
<keyword evidence="6 8" id="KW-0808">Transferase</keyword>
<protein>
    <recommendedName>
        <fullName evidence="8">Glycogen synthase</fullName>
        <ecNumber evidence="8">2.4.1.21</ecNumber>
    </recommendedName>
    <alternativeName>
        <fullName evidence="8">Starch [bacterial glycogen] synthase</fullName>
    </alternativeName>
</protein>
<evidence type="ECO:0000259" key="9">
    <source>
        <dbReference type="Pfam" id="PF00534"/>
    </source>
</evidence>
<evidence type="ECO:0000256" key="2">
    <source>
        <dbReference type="ARBA" id="ARBA00002764"/>
    </source>
</evidence>
<dbReference type="PANTHER" id="PTHR45825:SF8">
    <property type="entry name" value="GLYCOGEN SYNTHASE"/>
    <property type="match status" value="1"/>
</dbReference>
<gene>
    <name evidence="8" type="primary">glgA</name>
    <name evidence="11" type="ORF">SAMN04489711_101124</name>
</gene>
<dbReference type="Pfam" id="PF08323">
    <property type="entry name" value="Glyco_transf_5"/>
    <property type="match status" value="1"/>
</dbReference>
<evidence type="ECO:0000256" key="8">
    <source>
        <dbReference type="HAMAP-Rule" id="MF_00484"/>
    </source>
</evidence>
<evidence type="ECO:0000256" key="4">
    <source>
        <dbReference type="ARBA" id="ARBA00010281"/>
    </source>
</evidence>
<keyword evidence="12" id="KW-1185">Reference proteome</keyword>
<dbReference type="HAMAP" id="MF_00484">
    <property type="entry name" value="Glycogen_synth"/>
    <property type="match status" value="1"/>
</dbReference>
<comment type="pathway">
    <text evidence="3 8">Glycan biosynthesis; glycogen biosynthesis.</text>
</comment>
<dbReference type="GO" id="GO:0009011">
    <property type="term" value="F:alpha-1,4-glucan glucosyltransferase (ADP-glucose donor) activity"/>
    <property type="evidence" value="ECO:0007669"/>
    <property type="project" value="UniProtKB-UniRule"/>
</dbReference>
<evidence type="ECO:0000256" key="5">
    <source>
        <dbReference type="ARBA" id="ARBA00022676"/>
    </source>
</evidence>
<comment type="function">
    <text evidence="2 8">Synthesizes alpha-1,4-glucan chains using ADP-glucose.</text>
</comment>
<evidence type="ECO:0000313" key="11">
    <source>
        <dbReference type="EMBL" id="SFE30837.1"/>
    </source>
</evidence>
<dbReference type="Proteomes" id="UP000199119">
    <property type="component" value="Unassembled WGS sequence"/>
</dbReference>
<dbReference type="InterPro" id="IPR013534">
    <property type="entry name" value="Starch_synth_cat_dom"/>
</dbReference>
<dbReference type="STRING" id="1177982.SAMN04489711_101124"/>
<dbReference type="UniPathway" id="UPA00164"/>
<dbReference type="NCBIfam" id="NF001899">
    <property type="entry name" value="PRK00654.1-2"/>
    <property type="match status" value="1"/>
</dbReference>
<name>A0A1I1ZGL4_9BURK</name>
<keyword evidence="7 8" id="KW-0320">Glycogen biosynthesis</keyword>
<keyword evidence="5 8" id="KW-0328">Glycosyltransferase</keyword>
<dbReference type="Pfam" id="PF00534">
    <property type="entry name" value="Glycos_transf_1"/>
    <property type="match status" value="1"/>
</dbReference>
<sequence length="501" mass="53130">MKILFVTPECAPFVKTGGLGDVAAALPRALRALGHDVLTLMPAYGGMPIDGAVQRVIQVPQTARWPDAQLLQVEQADGGRFLLLSCPWAFASVRSPYGPTGADAAPHAALPFGLLSHVAATLATDRSPLDWQADIVHANDWPCGLAPLYLHHARQAGHAPTARSVMTIHNLAFQGVFPMSAADLLDVPEAYRGMGGAEFWGQLSMLKAGLQLADALTTVSPTYAQEIQQPALGFGLDGVLRSRAEHLHGLLNGIDTSVWNPRSDPLIATNYSADDIAAKTRNRSALRQRAGLAETDRPLLGLVGRLTQQKGVDLVVAGAPRLLAQGAQLVVLGKGDQELEASLLQLAQAYPQQVHVTLGFDEALAHQIEAGADCFLMPSRFEPCGLNQMYSQAYGTPPVVTATGGLADTVTDVTASPTTGTGFVMPQATQAAFDAALNAVMELWGQPQAWQALQRRGMQQDFGWDHAAQQYVALYEALLEAPTALDSVAGSATPLALAPIR</sequence>
<dbReference type="SUPFAM" id="SSF53756">
    <property type="entry name" value="UDP-Glycosyltransferase/glycogen phosphorylase"/>
    <property type="match status" value="1"/>
</dbReference>
<organism evidence="11 12">
    <name type="scientific">Paracidovorax wautersii</name>
    <dbReference type="NCBI Taxonomy" id="1177982"/>
    <lineage>
        <taxon>Bacteria</taxon>
        <taxon>Pseudomonadati</taxon>
        <taxon>Pseudomonadota</taxon>
        <taxon>Betaproteobacteria</taxon>
        <taxon>Burkholderiales</taxon>
        <taxon>Comamonadaceae</taxon>
        <taxon>Paracidovorax</taxon>
    </lineage>
</organism>
<feature type="binding site" evidence="8">
    <location>
        <position position="15"/>
    </location>
    <ligand>
        <name>ADP-alpha-D-glucose</name>
        <dbReference type="ChEBI" id="CHEBI:57498"/>
    </ligand>
</feature>
<proteinExistence type="inferred from homology"/>
<dbReference type="PANTHER" id="PTHR45825">
    <property type="entry name" value="GRANULE-BOUND STARCH SYNTHASE 1, CHLOROPLASTIC/AMYLOPLASTIC"/>
    <property type="match status" value="1"/>
</dbReference>
<evidence type="ECO:0000256" key="6">
    <source>
        <dbReference type="ARBA" id="ARBA00022679"/>
    </source>
</evidence>
<dbReference type="GO" id="GO:0005978">
    <property type="term" value="P:glycogen biosynthetic process"/>
    <property type="evidence" value="ECO:0007669"/>
    <property type="project" value="UniProtKB-UniRule"/>
</dbReference>
<evidence type="ECO:0000259" key="10">
    <source>
        <dbReference type="Pfam" id="PF08323"/>
    </source>
</evidence>
<dbReference type="AlphaFoldDB" id="A0A1I1ZGL4"/>
<evidence type="ECO:0000256" key="1">
    <source>
        <dbReference type="ARBA" id="ARBA00001478"/>
    </source>
</evidence>
<dbReference type="RefSeq" id="WP_092936569.1">
    <property type="nucleotide sequence ID" value="NZ_FONX01000001.1"/>
</dbReference>
<dbReference type="OrthoDB" id="9808590at2"/>
<dbReference type="CDD" id="cd03791">
    <property type="entry name" value="GT5_Glycogen_synthase_DULL1-like"/>
    <property type="match status" value="1"/>
</dbReference>
<dbReference type="GO" id="GO:0004373">
    <property type="term" value="F:alpha-1,4-glucan glucosyltransferase (UDP-glucose donor) activity"/>
    <property type="evidence" value="ECO:0007669"/>
    <property type="project" value="InterPro"/>
</dbReference>
<dbReference type="EC" id="2.4.1.21" evidence="8"/>
<dbReference type="EMBL" id="FONX01000001">
    <property type="protein sequence ID" value="SFE30837.1"/>
    <property type="molecule type" value="Genomic_DNA"/>
</dbReference>
<dbReference type="InterPro" id="IPR011835">
    <property type="entry name" value="GS/SS"/>
</dbReference>
<feature type="domain" description="Glycosyl transferase family 1" evidence="9">
    <location>
        <begin position="292"/>
        <end position="450"/>
    </location>
</feature>
<feature type="domain" description="Starch synthase catalytic" evidence="10">
    <location>
        <begin position="2"/>
        <end position="241"/>
    </location>
</feature>
<dbReference type="NCBIfam" id="TIGR02095">
    <property type="entry name" value="glgA"/>
    <property type="match status" value="1"/>
</dbReference>
<dbReference type="Gene3D" id="3.40.50.2000">
    <property type="entry name" value="Glycogen Phosphorylase B"/>
    <property type="match status" value="2"/>
</dbReference>
<comment type="similarity">
    <text evidence="4 8">Belongs to the glycosyltransferase 1 family. Bacterial/plant glycogen synthase subfamily.</text>
</comment>
<accession>A0A1I1ZGL4</accession>
<evidence type="ECO:0000256" key="7">
    <source>
        <dbReference type="ARBA" id="ARBA00023056"/>
    </source>
</evidence>
<evidence type="ECO:0000256" key="3">
    <source>
        <dbReference type="ARBA" id="ARBA00004964"/>
    </source>
</evidence>
<dbReference type="InterPro" id="IPR001296">
    <property type="entry name" value="Glyco_trans_1"/>
</dbReference>